<evidence type="ECO:0000313" key="4">
    <source>
        <dbReference type="EMBL" id="KAH7374419.1"/>
    </source>
</evidence>
<gene>
    <name evidence="4" type="ORF">B0T11DRAFT_220767</name>
</gene>
<dbReference type="PROSITE" id="PS50048">
    <property type="entry name" value="ZN2_CY6_FUNGAL_2"/>
    <property type="match status" value="1"/>
</dbReference>
<dbReference type="PROSITE" id="PS00463">
    <property type="entry name" value="ZN2_CY6_FUNGAL_1"/>
    <property type="match status" value="1"/>
</dbReference>
<dbReference type="SMART" id="SM00906">
    <property type="entry name" value="Fungal_trans"/>
    <property type="match status" value="1"/>
</dbReference>
<dbReference type="GO" id="GO:0006351">
    <property type="term" value="P:DNA-templated transcription"/>
    <property type="evidence" value="ECO:0007669"/>
    <property type="project" value="InterPro"/>
</dbReference>
<proteinExistence type="predicted"/>
<dbReference type="GO" id="GO:0000981">
    <property type="term" value="F:DNA-binding transcription factor activity, RNA polymerase II-specific"/>
    <property type="evidence" value="ECO:0007669"/>
    <property type="project" value="InterPro"/>
</dbReference>
<dbReference type="Pfam" id="PF04082">
    <property type="entry name" value="Fungal_trans"/>
    <property type="match status" value="1"/>
</dbReference>
<dbReference type="InterPro" id="IPR007219">
    <property type="entry name" value="XnlR_reg_dom"/>
</dbReference>
<evidence type="ECO:0000259" key="3">
    <source>
        <dbReference type="PROSITE" id="PS50048"/>
    </source>
</evidence>
<evidence type="ECO:0000313" key="5">
    <source>
        <dbReference type="Proteomes" id="UP000813385"/>
    </source>
</evidence>
<dbReference type="SMART" id="SM00066">
    <property type="entry name" value="GAL4"/>
    <property type="match status" value="1"/>
</dbReference>
<dbReference type="Gene3D" id="4.10.240.10">
    <property type="entry name" value="Zn(2)-C6 fungal-type DNA-binding domain"/>
    <property type="match status" value="1"/>
</dbReference>
<dbReference type="SUPFAM" id="SSF57701">
    <property type="entry name" value="Zn2/Cys6 DNA-binding domain"/>
    <property type="match status" value="1"/>
</dbReference>
<reference evidence="4" key="1">
    <citation type="journal article" date="2021" name="Nat. Commun.">
        <title>Genetic determinants of endophytism in the Arabidopsis root mycobiome.</title>
        <authorList>
            <person name="Mesny F."/>
            <person name="Miyauchi S."/>
            <person name="Thiergart T."/>
            <person name="Pickel B."/>
            <person name="Atanasova L."/>
            <person name="Karlsson M."/>
            <person name="Huettel B."/>
            <person name="Barry K.W."/>
            <person name="Haridas S."/>
            <person name="Chen C."/>
            <person name="Bauer D."/>
            <person name="Andreopoulos W."/>
            <person name="Pangilinan J."/>
            <person name="LaButti K."/>
            <person name="Riley R."/>
            <person name="Lipzen A."/>
            <person name="Clum A."/>
            <person name="Drula E."/>
            <person name="Henrissat B."/>
            <person name="Kohler A."/>
            <person name="Grigoriev I.V."/>
            <person name="Martin F.M."/>
            <person name="Hacquard S."/>
        </authorList>
    </citation>
    <scope>NUCLEOTIDE SEQUENCE</scope>
    <source>
        <strain evidence="4">MPI-CAGE-AT-0016</strain>
    </source>
</reference>
<accession>A0A8K0X7L2</accession>
<dbReference type="OrthoDB" id="4161332at2759"/>
<dbReference type="InterPro" id="IPR052761">
    <property type="entry name" value="Fungal_Detox/Toxin_TFs"/>
</dbReference>
<feature type="domain" description="Zn(2)-C6 fungal-type" evidence="3">
    <location>
        <begin position="7"/>
        <end position="37"/>
    </location>
</feature>
<comment type="caution">
    <text evidence="4">The sequence shown here is derived from an EMBL/GenBank/DDBJ whole genome shotgun (WGS) entry which is preliminary data.</text>
</comment>
<keyword evidence="2" id="KW-0539">Nucleus</keyword>
<dbReference type="Pfam" id="PF00172">
    <property type="entry name" value="Zn_clus"/>
    <property type="match status" value="1"/>
</dbReference>
<dbReference type="PANTHER" id="PTHR47425">
    <property type="entry name" value="FARB-RELATED"/>
    <property type="match status" value="1"/>
</dbReference>
<keyword evidence="5" id="KW-1185">Reference proteome</keyword>
<dbReference type="PANTHER" id="PTHR47425:SF3">
    <property type="entry name" value="ZN(II)2CYS6 TRANSCRIPTION FACTOR (EUROFUNG)"/>
    <property type="match status" value="1"/>
</dbReference>
<protein>
    <submittedName>
        <fullName evidence="4">Fungal-specific transcription factor domain-containing protein</fullName>
    </submittedName>
</protein>
<evidence type="ECO:0000256" key="2">
    <source>
        <dbReference type="ARBA" id="ARBA00023242"/>
    </source>
</evidence>
<dbReference type="GO" id="GO:0003677">
    <property type="term" value="F:DNA binding"/>
    <property type="evidence" value="ECO:0007669"/>
    <property type="project" value="InterPro"/>
</dbReference>
<dbReference type="CDD" id="cd12148">
    <property type="entry name" value="fungal_TF_MHR"/>
    <property type="match status" value="1"/>
</dbReference>
<sequence length="434" mass="49368">MSHSIKACSSCHTRKVRCDMDRVGLPCTKCQQDGFDCAAHDRKPRQAKMSQQHSANTNINIIGVRPAPPEAVPEHHMLHKFPFYSLFRNMTLEDRPRSTKREHDPRVFPMPLGESFATQPGGPERGLSPHDTYYLLQKGALQLPSRQYMDAMVADYFRLFHASFPLVDREDFLSRYRRTDSNGILSGKGPSLLLLQAMLFTAVPASSDSAIEAMGFYSRRHARSVFYDRCRCLYNLSYETEDIANIQALLLISQYFPSMDGQKHTWLWAHQAITLAQGIGLHRVPGEAAPQRRLWIRIWWVCVIRDRLIALGTRRPLHINSLDCTTNLPTPEDLAEIGDSPDDVAVKSLFIEFAKLCHYMEGVLSLPMASQESLPQQVKLCEGVLDRWHEHLKPIVQKSIQNPENHQQGNVVTLFATILQLLFKSVKPQLQITA</sequence>
<dbReference type="InterPro" id="IPR001138">
    <property type="entry name" value="Zn2Cys6_DnaBD"/>
</dbReference>
<dbReference type="CDD" id="cd00067">
    <property type="entry name" value="GAL4"/>
    <property type="match status" value="1"/>
</dbReference>
<dbReference type="EMBL" id="JAGPXD010000001">
    <property type="protein sequence ID" value="KAH7374419.1"/>
    <property type="molecule type" value="Genomic_DNA"/>
</dbReference>
<name>A0A8K0X7L2_9PEZI</name>
<dbReference type="GO" id="GO:0008270">
    <property type="term" value="F:zinc ion binding"/>
    <property type="evidence" value="ECO:0007669"/>
    <property type="project" value="InterPro"/>
</dbReference>
<organism evidence="4 5">
    <name type="scientific">Plectosphaerella cucumerina</name>
    <dbReference type="NCBI Taxonomy" id="40658"/>
    <lineage>
        <taxon>Eukaryota</taxon>
        <taxon>Fungi</taxon>
        <taxon>Dikarya</taxon>
        <taxon>Ascomycota</taxon>
        <taxon>Pezizomycotina</taxon>
        <taxon>Sordariomycetes</taxon>
        <taxon>Hypocreomycetidae</taxon>
        <taxon>Glomerellales</taxon>
        <taxon>Plectosphaerellaceae</taxon>
        <taxon>Plectosphaerella</taxon>
    </lineage>
</organism>
<dbReference type="AlphaFoldDB" id="A0A8K0X7L2"/>
<dbReference type="InterPro" id="IPR036864">
    <property type="entry name" value="Zn2-C6_fun-type_DNA-bd_sf"/>
</dbReference>
<dbReference type="Proteomes" id="UP000813385">
    <property type="component" value="Unassembled WGS sequence"/>
</dbReference>
<keyword evidence="1" id="KW-0479">Metal-binding</keyword>
<evidence type="ECO:0000256" key="1">
    <source>
        <dbReference type="ARBA" id="ARBA00022723"/>
    </source>
</evidence>